<dbReference type="EMBL" id="WQMT02000002">
    <property type="protein sequence ID" value="KAG9226513.1"/>
    <property type="molecule type" value="Genomic_DNA"/>
</dbReference>
<reference evidence="1 2" key="1">
    <citation type="journal article" date="2021" name="Appl. Environ. Microbiol.">
        <title>Genetic linkage and physical mapping for an oyster mushroom Pleurotus cornucopiae and QTL analysis for the trait cap color.</title>
        <authorList>
            <person name="Zhang Y."/>
            <person name="Gao W."/>
            <person name="Sonnenberg A."/>
            <person name="Chen Q."/>
            <person name="Zhang J."/>
            <person name="Huang C."/>
        </authorList>
    </citation>
    <scope>NUCLEOTIDE SEQUENCE [LARGE SCALE GENOMIC DNA]</scope>
    <source>
        <strain evidence="1">CCMSSC00406</strain>
    </source>
</reference>
<organism evidence="1 2">
    <name type="scientific">Pleurotus cornucopiae</name>
    <name type="common">Cornucopia mushroom</name>
    <dbReference type="NCBI Taxonomy" id="5321"/>
    <lineage>
        <taxon>Eukaryota</taxon>
        <taxon>Fungi</taxon>
        <taxon>Dikarya</taxon>
        <taxon>Basidiomycota</taxon>
        <taxon>Agaricomycotina</taxon>
        <taxon>Agaricomycetes</taxon>
        <taxon>Agaricomycetidae</taxon>
        <taxon>Agaricales</taxon>
        <taxon>Pleurotineae</taxon>
        <taxon>Pleurotaceae</taxon>
        <taxon>Pleurotus</taxon>
    </lineage>
</organism>
<comment type="caution">
    <text evidence="1">The sequence shown here is derived from an EMBL/GenBank/DDBJ whole genome shotgun (WGS) entry which is preliminary data.</text>
</comment>
<accession>A0ACB7JAU0</accession>
<sequence length="264" mass="28390">MSSLTSFIFRQGKQIVAIGRNYAEHAKELNNKVPKEPFFFLKPTSSYVFNGGNVEIPDGIVAHHEVELGVVIGKTGRDVSQADAESLIAGYGTCLPSPPPPSKFPVLLSVIPSFVANVTTRKFRSLAVDMTARNLQDQVKKRGLPWSAAKGFDTFTPIGEFIAKSAIQDPHNLNLALKINGVVKQDGNTSDMIFQIPQLIEHITSIMTLAPGDVILTGTPSGVGPVAAGDQIECTMSDPASGKILSTLNLLAINRKDGYKFTPE</sequence>
<evidence type="ECO:0000313" key="2">
    <source>
        <dbReference type="Proteomes" id="UP000824881"/>
    </source>
</evidence>
<protein>
    <submittedName>
        <fullName evidence="1">Uncharacterized protein</fullName>
    </submittedName>
</protein>
<name>A0ACB7JAU0_PLECO</name>
<gene>
    <name evidence="1" type="ORF">CCMSSC00406_0005820</name>
</gene>
<proteinExistence type="predicted"/>
<evidence type="ECO:0000313" key="1">
    <source>
        <dbReference type="EMBL" id="KAG9226513.1"/>
    </source>
</evidence>
<dbReference type="Proteomes" id="UP000824881">
    <property type="component" value="Unassembled WGS sequence"/>
</dbReference>
<keyword evidence="2" id="KW-1185">Reference proteome</keyword>